<dbReference type="InterPro" id="IPR052196">
    <property type="entry name" value="Bact_Kbp"/>
</dbReference>
<name>A0A7I8D3Q9_9FIRM</name>
<evidence type="ECO:0000259" key="1">
    <source>
        <dbReference type="PROSITE" id="PS51782"/>
    </source>
</evidence>
<sequence>MTPSSLSIKIKNQNKTITLINDGEVNILKTPGLTEVSFDVLIPQVQYPFAVYPNGWKNAKYYLDAIEKLKTEKKTFQFVVSRTSPSGSVLFDTNLSVSLEDYTIEEEAENGMDLTLSVKLKQYRSYGTKTVQITIKQPGIGTQSTSSSRPSKSSPTVYTVKKGDCLWNICKKYLGDPTKCWEIARINNIKNPNLIYVGQKIRLG</sequence>
<keyword evidence="3" id="KW-1185">Reference proteome</keyword>
<reference evidence="3" key="1">
    <citation type="submission" date="2020-07" db="EMBL/GenBank/DDBJ databases">
        <title>Complete genome sequencing of Clostridia bacterium strain 12CBH8.</title>
        <authorList>
            <person name="Sakamoto M."/>
            <person name="Murakami T."/>
            <person name="Mori H."/>
        </authorList>
    </citation>
    <scope>NUCLEOTIDE SEQUENCE [LARGE SCALE GENOMIC DNA]</scope>
    <source>
        <strain evidence="3">12CBH8</strain>
    </source>
</reference>
<dbReference type="KEGG" id="sman:C12CBH8_12840"/>
<dbReference type="PROSITE" id="PS51782">
    <property type="entry name" value="LYSM"/>
    <property type="match status" value="1"/>
</dbReference>
<feature type="domain" description="LysM" evidence="1">
    <location>
        <begin position="156"/>
        <end position="203"/>
    </location>
</feature>
<dbReference type="Proteomes" id="UP000593890">
    <property type="component" value="Chromosome"/>
</dbReference>
<organism evidence="2 3">
    <name type="scientific">Solibaculum mannosilyticum</name>
    <dbReference type="NCBI Taxonomy" id="2780922"/>
    <lineage>
        <taxon>Bacteria</taxon>
        <taxon>Bacillati</taxon>
        <taxon>Bacillota</taxon>
        <taxon>Clostridia</taxon>
        <taxon>Eubacteriales</taxon>
        <taxon>Oscillospiraceae</taxon>
        <taxon>Solibaculum</taxon>
    </lineage>
</organism>
<dbReference type="InterPro" id="IPR036779">
    <property type="entry name" value="LysM_dom_sf"/>
</dbReference>
<dbReference type="InterPro" id="IPR018392">
    <property type="entry name" value="LysM"/>
</dbReference>
<evidence type="ECO:0000313" key="2">
    <source>
        <dbReference type="EMBL" id="BCI60645.1"/>
    </source>
</evidence>
<dbReference type="CDD" id="cd00118">
    <property type="entry name" value="LysM"/>
    <property type="match status" value="1"/>
</dbReference>
<evidence type="ECO:0000313" key="3">
    <source>
        <dbReference type="Proteomes" id="UP000593890"/>
    </source>
</evidence>
<gene>
    <name evidence="2" type="ORF">C12CBH8_12840</name>
</gene>
<dbReference type="PANTHER" id="PTHR34700">
    <property type="entry name" value="POTASSIUM BINDING PROTEIN KBP"/>
    <property type="match status" value="1"/>
</dbReference>
<dbReference type="AlphaFoldDB" id="A0A7I8D3Q9"/>
<accession>A0A7I8D3Q9</accession>
<proteinExistence type="predicted"/>
<dbReference type="Gene3D" id="3.10.350.10">
    <property type="entry name" value="LysM domain"/>
    <property type="match status" value="1"/>
</dbReference>
<dbReference type="SUPFAM" id="SSF54106">
    <property type="entry name" value="LysM domain"/>
    <property type="match status" value="1"/>
</dbReference>
<dbReference type="PANTHER" id="PTHR34700:SF4">
    <property type="entry name" value="PHAGE-LIKE ELEMENT PBSX PROTEIN XKDP"/>
    <property type="match status" value="1"/>
</dbReference>
<dbReference type="Pfam" id="PF01476">
    <property type="entry name" value="LysM"/>
    <property type="match status" value="1"/>
</dbReference>
<dbReference type="SMART" id="SM00257">
    <property type="entry name" value="LysM"/>
    <property type="match status" value="1"/>
</dbReference>
<protein>
    <submittedName>
        <fullName evidence="2">Peptidoglycan-binding protein</fullName>
    </submittedName>
</protein>
<dbReference type="EMBL" id="AP023321">
    <property type="protein sequence ID" value="BCI60645.1"/>
    <property type="molecule type" value="Genomic_DNA"/>
</dbReference>